<evidence type="ECO:0000256" key="3">
    <source>
        <dbReference type="ARBA" id="ARBA00007477"/>
    </source>
</evidence>
<evidence type="ECO:0000313" key="16">
    <source>
        <dbReference type="Proteomes" id="UP000826234"/>
    </source>
</evidence>
<organism evidence="15 16">
    <name type="scientific">Phrynosoma platyrhinos</name>
    <name type="common">Desert horned lizard</name>
    <dbReference type="NCBI Taxonomy" id="52577"/>
    <lineage>
        <taxon>Eukaryota</taxon>
        <taxon>Metazoa</taxon>
        <taxon>Chordata</taxon>
        <taxon>Craniata</taxon>
        <taxon>Vertebrata</taxon>
        <taxon>Euteleostomi</taxon>
        <taxon>Lepidosauria</taxon>
        <taxon>Squamata</taxon>
        <taxon>Bifurcata</taxon>
        <taxon>Unidentata</taxon>
        <taxon>Episquamata</taxon>
        <taxon>Toxicofera</taxon>
        <taxon>Iguania</taxon>
        <taxon>Phrynosomatidae</taxon>
        <taxon>Phrynosomatinae</taxon>
        <taxon>Phrynosoma</taxon>
    </lineage>
</organism>
<comment type="subcellular location">
    <subcellularLocation>
        <location evidence="1">Golgi apparatus membrane</location>
        <topology evidence="1">Single-pass type II membrane protein</topology>
    </subcellularLocation>
</comment>
<keyword evidence="5" id="KW-0328">Glycosyltransferase</keyword>
<dbReference type="InterPro" id="IPR026116">
    <property type="entry name" value="GT18_cat"/>
</dbReference>
<gene>
    <name evidence="15" type="ORF">JD844_022541</name>
</gene>
<keyword evidence="9" id="KW-1133">Transmembrane helix</keyword>
<keyword evidence="6" id="KW-0808">Transferase</keyword>
<evidence type="ECO:0000256" key="8">
    <source>
        <dbReference type="ARBA" id="ARBA00022968"/>
    </source>
</evidence>
<evidence type="ECO:0000256" key="6">
    <source>
        <dbReference type="ARBA" id="ARBA00022679"/>
    </source>
</evidence>
<evidence type="ECO:0000256" key="7">
    <source>
        <dbReference type="ARBA" id="ARBA00022692"/>
    </source>
</evidence>
<keyword evidence="10" id="KW-0333">Golgi apparatus</keyword>
<evidence type="ECO:0000256" key="11">
    <source>
        <dbReference type="ARBA" id="ARBA00023136"/>
    </source>
</evidence>
<keyword evidence="16" id="KW-1185">Reference proteome</keyword>
<evidence type="ECO:0000256" key="12">
    <source>
        <dbReference type="ARBA" id="ARBA00023180"/>
    </source>
</evidence>
<evidence type="ECO:0000256" key="4">
    <source>
        <dbReference type="ARBA" id="ARBA00012671"/>
    </source>
</evidence>
<dbReference type="Pfam" id="PF15024">
    <property type="entry name" value="Glyco_transf_18"/>
    <property type="match status" value="1"/>
</dbReference>
<proteinExistence type="inferred from homology"/>
<keyword evidence="12" id="KW-0325">Glycoprotein</keyword>
<comment type="caution">
    <text evidence="15">The sequence shown here is derived from an EMBL/GenBank/DDBJ whole genome shotgun (WGS) entry which is preliminary data.</text>
</comment>
<dbReference type="InterPro" id="IPR052105">
    <property type="entry name" value="MGAT5_Glycosyltransferase"/>
</dbReference>
<dbReference type="PANTHER" id="PTHR15075">
    <property type="entry name" value="ALPHA-MANNOSIDE BETA-1,6-N-ACETYLGLUCOSAMINYLTRANSFERASE"/>
    <property type="match status" value="1"/>
</dbReference>
<dbReference type="Proteomes" id="UP000826234">
    <property type="component" value="Unassembled WGS sequence"/>
</dbReference>
<evidence type="ECO:0000256" key="10">
    <source>
        <dbReference type="ARBA" id="ARBA00023034"/>
    </source>
</evidence>
<keyword evidence="11" id="KW-0472">Membrane</keyword>
<evidence type="ECO:0000259" key="14">
    <source>
        <dbReference type="Pfam" id="PF15024"/>
    </source>
</evidence>
<evidence type="ECO:0000256" key="5">
    <source>
        <dbReference type="ARBA" id="ARBA00022676"/>
    </source>
</evidence>
<keyword evidence="8" id="KW-0735">Signal-anchor</keyword>
<dbReference type="EC" id="2.4.1.155" evidence="4"/>
<comment type="catalytic activity">
    <reaction evidence="13">
        <text>N(4)-{beta-D-GlcNAc-(1-&gt;2)-[beta-D-GlcNAc-(1-&gt;4)]-alpha-D-Man-(1-&gt;3)-[beta-D-GlcNAc-(1-&gt;2)-alpha-D-Man-(1-&gt;6)]-beta-D-Man-(1-&gt;4)-beta-D-GlcNAc-(1-&gt;4)-beta-D-GlcNAc}-L-asparaginyl-[protein] + UDP-N-acetyl-alpha-D-glucosamine = N(4)-{beta-D-GlcNAc-(1-&gt;2)-[beta-D-GlcNAc-(1-&gt;4)]-alpha-D-Man-(1-&gt;3)-[beta-D-GlcNAc-(1-&gt;2)-[beta-D-GlcNAc-(1-&gt;6)]-alpha-D-Man-(1-&gt;6)]-beta-D-Man-(1-&gt;4)-beta-D-GlcNAc-(1-&gt;4)-beta-D-GlcNAc}-L-asparaginyl-[protein] + UDP + H(+)</text>
        <dbReference type="Rhea" id="RHEA:16921"/>
        <dbReference type="Rhea" id="RHEA-COMP:14374"/>
        <dbReference type="Rhea" id="RHEA-COMP:14377"/>
        <dbReference type="ChEBI" id="CHEBI:15378"/>
        <dbReference type="ChEBI" id="CHEBI:57705"/>
        <dbReference type="ChEBI" id="CHEBI:58223"/>
        <dbReference type="ChEBI" id="CHEBI:139507"/>
        <dbReference type="ChEBI" id="CHEBI:139510"/>
        <dbReference type="EC" id="2.4.1.155"/>
    </reaction>
</comment>
<dbReference type="EMBL" id="JAIPUX010003289">
    <property type="protein sequence ID" value="KAH0621357.1"/>
    <property type="molecule type" value="Genomic_DNA"/>
</dbReference>
<sequence length="137" mass="15260">DYIMFFSSPLDLINGAQEQCELPPMDGFPHCEGKIKWMKDMWRSDPCYASYGVDGSTCSFFIYLSEASSLCLLIFGFVFQVLVHLGLLTKESGFKIAENAFSGGPLGELVQWSDLITSLYLLGHDIRISASLAELKE</sequence>
<evidence type="ECO:0000256" key="1">
    <source>
        <dbReference type="ARBA" id="ARBA00004323"/>
    </source>
</evidence>
<keyword evidence="7" id="KW-0812">Transmembrane</keyword>
<comment type="pathway">
    <text evidence="2">Protein modification; protein glycosylation.</text>
</comment>
<accession>A0ABQ7SVA3</accession>
<comment type="similarity">
    <text evidence="3">Belongs to the glycosyltransferase 18 family.</text>
</comment>
<protein>
    <recommendedName>
        <fullName evidence="4">alpha-1,6-mannosyl-glycoprotein 6-beta-N-acetylglucosaminyltransferase</fullName>
        <ecNumber evidence="4">2.4.1.155</ecNumber>
    </recommendedName>
</protein>
<feature type="non-terminal residue" evidence="15">
    <location>
        <position position="1"/>
    </location>
</feature>
<evidence type="ECO:0000256" key="2">
    <source>
        <dbReference type="ARBA" id="ARBA00004922"/>
    </source>
</evidence>
<evidence type="ECO:0000256" key="13">
    <source>
        <dbReference type="ARBA" id="ARBA00048243"/>
    </source>
</evidence>
<feature type="domain" description="Glycosyltransferase family 18 catalytic" evidence="14">
    <location>
        <begin position="80"/>
        <end position="137"/>
    </location>
</feature>
<evidence type="ECO:0000313" key="15">
    <source>
        <dbReference type="EMBL" id="KAH0621357.1"/>
    </source>
</evidence>
<reference evidence="15 16" key="1">
    <citation type="journal article" date="2022" name="Gigascience">
        <title>A chromosome-level genome assembly and annotation of the desert horned lizard, Phrynosoma platyrhinos, provides insight into chromosomal rearrangements among reptiles.</title>
        <authorList>
            <person name="Koochekian N."/>
            <person name="Ascanio A."/>
            <person name="Farleigh K."/>
            <person name="Card D.C."/>
            <person name="Schield D.R."/>
            <person name="Castoe T.A."/>
            <person name="Jezkova T."/>
        </authorList>
    </citation>
    <scope>NUCLEOTIDE SEQUENCE [LARGE SCALE GENOMIC DNA]</scope>
    <source>
        <strain evidence="15">NK-2021</strain>
    </source>
</reference>
<dbReference type="PANTHER" id="PTHR15075:SF5">
    <property type="entry name" value="ALPHA-1,6-MANNOSYLGLYCOPROTEIN 6-BETA-N-ACETYLGLUCOSAMINYLTRANSFERASE A"/>
    <property type="match status" value="1"/>
</dbReference>
<evidence type="ECO:0000256" key="9">
    <source>
        <dbReference type="ARBA" id="ARBA00022989"/>
    </source>
</evidence>
<name>A0ABQ7SVA3_PHRPL</name>